<name>A0AAV3RF66_LITER</name>
<proteinExistence type="predicted"/>
<organism evidence="1 2">
    <name type="scientific">Lithospermum erythrorhizon</name>
    <name type="common">Purple gromwell</name>
    <name type="synonym">Lithospermum officinale var. erythrorhizon</name>
    <dbReference type="NCBI Taxonomy" id="34254"/>
    <lineage>
        <taxon>Eukaryota</taxon>
        <taxon>Viridiplantae</taxon>
        <taxon>Streptophyta</taxon>
        <taxon>Embryophyta</taxon>
        <taxon>Tracheophyta</taxon>
        <taxon>Spermatophyta</taxon>
        <taxon>Magnoliopsida</taxon>
        <taxon>eudicotyledons</taxon>
        <taxon>Gunneridae</taxon>
        <taxon>Pentapetalae</taxon>
        <taxon>asterids</taxon>
        <taxon>lamiids</taxon>
        <taxon>Boraginales</taxon>
        <taxon>Boraginaceae</taxon>
        <taxon>Boraginoideae</taxon>
        <taxon>Lithospermeae</taxon>
        <taxon>Lithospermum</taxon>
    </lineage>
</organism>
<dbReference type="EMBL" id="BAABME010009163">
    <property type="protein sequence ID" value="GAA0174653.1"/>
    <property type="molecule type" value="Genomic_DNA"/>
</dbReference>
<dbReference type="AlphaFoldDB" id="A0AAV3RF66"/>
<evidence type="ECO:0000313" key="1">
    <source>
        <dbReference type="EMBL" id="GAA0174653.1"/>
    </source>
</evidence>
<dbReference type="Proteomes" id="UP001454036">
    <property type="component" value="Unassembled WGS sequence"/>
</dbReference>
<keyword evidence="2" id="KW-1185">Reference proteome</keyword>
<protein>
    <submittedName>
        <fullName evidence="1">Uncharacterized protein</fullName>
    </submittedName>
</protein>
<evidence type="ECO:0000313" key="2">
    <source>
        <dbReference type="Proteomes" id="UP001454036"/>
    </source>
</evidence>
<accession>A0AAV3RF66</accession>
<reference evidence="1 2" key="1">
    <citation type="submission" date="2024-01" db="EMBL/GenBank/DDBJ databases">
        <title>The complete chloroplast genome sequence of Lithospermum erythrorhizon: insights into the phylogenetic relationship among Boraginaceae species and the maternal lineages of purple gromwells.</title>
        <authorList>
            <person name="Okada T."/>
            <person name="Watanabe K."/>
        </authorList>
    </citation>
    <scope>NUCLEOTIDE SEQUENCE [LARGE SCALE GENOMIC DNA]</scope>
</reference>
<sequence>MPKQYRWPTDVTFEHIPRENKEADRLSRLATMYYDQLPQGSMLRFRKGQLTKRVSPKKLPKAKGEVEFVVVAVDYFSKWVEAVPLKKTT</sequence>
<comment type="caution">
    <text evidence="1">The sequence shown here is derived from an EMBL/GenBank/DDBJ whole genome shotgun (WGS) entry which is preliminary data.</text>
</comment>
<gene>
    <name evidence="1" type="ORF">LIER_27994</name>
</gene>